<dbReference type="RefSeq" id="WP_093993258.1">
    <property type="nucleotide sequence ID" value="NZ_FXZK01000007.1"/>
</dbReference>
<name>A0A238LHE9_9RHOB</name>
<dbReference type="AlphaFoldDB" id="A0A238LHE9"/>
<dbReference type="Pfam" id="PF11927">
    <property type="entry name" value="HODM_asu-like"/>
    <property type="match status" value="1"/>
</dbReference>
<organism evidence="1 2">
    <name type="scientific">Flavimaricola marinus</name>
    <dbReference type="NCBI Taxonomy" id="1819565"/>
    <lineage>
        <taxon>Bacteria</taxon>
        <taxon>Pseudomonadati</taxon>
        <taxon>Pseudomonadota</taxon>
        <taxon>Alphaproteobacteria</taxon>
        <taxon>Rhodobacterales</taxon>
        <taxon>Paracoccaceae</taxon>
        <taxon>Flavimaricola</taxon>
    </lineage>
</organism>
<accession>A0A238LHE9</accession>
<evidence type="ECO:0000313" key="1">
    <source>
        <dbReference type="EMBL" id="SMY09058.1"/>
    </source>
</evidence>
<dbReference type="OrthoDB" id="5242510at2"/>
<keyword evidence="2" id="KW-1185">Reference proteome</keyword>
<dbReference type="Proteomes" id="UP000201613">
    <property type="component" value="Unassembled WGS sequence"/>
</dbReference>
<proteinExistence type="predicted"/>
<dbReference type="EMBL" id="FXZK01000007">
    <property type="protein sequence ID" value="SMY09058.1"/>
    <property type="molecule type" value="Genomic_DNA"/>
</dbReference>
<reference evidence="2" key="1">
    <citation type="submission" date="2017-05" db="EMBL/GenBank/DDBJ databases">
        <authorList>
            <person name="Rodrigo-Torres L."/>
            <person name="Arahal R. D."/>
            <person name="Lucena T."/>
        </authorList>
    </citation>
    <scope>NUCLEOTIDE SEQUENCE [LARGE SCALE GENOMIC DNA]</scope>
    <source>
        <strain evidence="2">CECT 8899</strain>
    </source>
</reference>
<evidence type="ECO:0000313" key="2">
    <source>
        <dbReference type="Proteomes" id="UP000201613"/>
    </source>
</evidence>
<gene>
    <name evidence="1" type="ORF">LOM8899_03220</name>
</gene>
<protein>
    <recommendedName>
        <fullName evidence="3">DUF3445 domain-containing protein</fullName>
    </recommendedName>
</protein>
<evidence type="ECO:0008006" key="3">
    <source>
        <dbReference type="Google" id="ProtNLM"/>
    </source>
</evidence>
<sequence>MKPILQHALPEGQAELAGARLPAMRSIPVEDWLHVDDAYPEQLAEKARLMALRPRDVVAVLPSAEAAVAELSEMIEAAVLARPEFGAVAGGIRCPDGRVVAEAGKHGFARVAQLVQEDICILQTMNGEAVLTAALLCFPAGWTLAEKIGHPMRRIHSPVPPYDTGVAVRVQRMFDHLPVGRVLLRANLLRYDDPTLYQPHSEAAPRPVGHPGSPYLRSERQTLRRLPRSGAIAFTIHTSVVRRDQQA</sequence>
<dbReference type="InterPro" id="IPR021848">
    <property type="entry name" value="HODM_asu-like"/>
</dbReference>